<organism evidence="2 3">
    <name type="scientific">Pseudomonas chlororaphis</name>
    <dbReference type="NCBI Taxonomy" id="587753"/>
    <lineage>
        <taxon>Bacteria</taxon>
        <taxon>Pseudomonadati</taxon>
        <taxon>Pseudomonadota</taxon>
        <taxon>Gammaproteobacteria</taxon>
        <taxon>Pseudomonadales</taxon>
        <taxon>Pseudomonadaceae</taxon>
        <taxon>Pseudomonas</taxon>
    </lineage>
</organism>
<comment type="caution">
    <text evidence="2">The sequence shown here is derived from an EMBL/GenBank/DDBJ whole genome shotgun (WGS) entry which is preliminary data.</text>
</comment>
<evidence type="ECO:0000313" key="3">
    <source>
        <dbReference type="Proteomes" id="UP000323924"/>
    </source>
</evidence>
<evidence type="ECO:0000256" key="1">
    <source>
        <dbReference type="SAM" id="MobiDB-lite"/>
    </source>
</evidence>
<dbReference type="AlphaFoldDB" id="A0AB34CBU4"/>
<dbReference type="EMBL" id="VWPC01000001">
    <property type="protein sequence ID" value="KAA5845556.1"/>
    <property type="molecule type" value="Genomic_DNA"/>
</dbReference>
<proteinExistence type="predicted"/>
<reference evidence="2 3" key="1">
    <citation type="submission" date="2019-09" db="EMBL/GenBank/DDBJ databases">
        <authorList>
            <person name="Vacheron J."/>
            <person name="Dubost A."/>
            <person name="Prigent-Combaret C."/>
            <person name="Muller D."/>
        </authorList>
    </citation>
    <scope>NUCLEOTIDE SEQUENCE [LARGE SCALE GENOMIC DNA]</scope>
    <source>
        <strain evidence="2 3">JV497</strain>
    </source>
</reference>
<dbReference type="Proteomes" id="UP000323924">
    <property type="component" value="Unassembled WGS sequence"/>
</dbReference>
<sequence length="99" mass="10960">MPGKMCCQVLRRLRRRSQPRRLGSGYGIVEGSSTMDTTLCSRCRRLRSRTKSSPGLRARCARQNVLSGFAPAAPSIAASRARQRLRDRGGPFNHGHHAV</sequence>
<evidence type="ECO:0000313" key="2">
    <source>
        <dbReference type="EMBL" id="KAA5845556.1"/>
    </source>
</evidence>
<name>A0AB34CBU4_9PSED</name>
<accession>A0AB34CBU4</accession>
<gene>
    <name evidence="2" type="ORF">F2A38_00145</name>
</gene>
<feature type="region of interest" description="Disordered" evidence="1">
    <location>
        <begin position="77"/>
        <end position="99"/>
    </location>
</feature>
<protein>
    <submittedName>
        <fullName evidence="2">Uncharacterized protein</fullName>
    </submittedName>
</protein>